<evidence type="ECO:0000256" key="3">
    <source>
        <dbReference type="ARBA" id="ARBA00022490"/>
    </source>
</evidence>
<evidence type="ECO:0000313" key="5">
    <source>
        <dbReference type="EMBL" id="MEY8041318.1"/>
    </source>
</evidence>
<keyword evidence="3" id="KW-0963">Cytoplasm</keyword>
<comment type="similarity">
    <text evidence="2">Belongs to the EspG family.</text>
</comment>
<comment type="caution">
    <text evidence="5">The sequence shown here is derived from an EMBL/GenBank/DDBJ whole genome shotgun (WGS) entry which is preliminary data.</text>
</comment>
<evidence type="ECO:0000256" key="4">
    <source>
        <dbReference type="ARBA" id="ARBA00023186"/>
    </source>
</evidence>
<keyword evidence="6" id="KW-1185">Reference proteome</keyword>
<keyword evidence="4" id="KW-0143">Chaperone</keyword>
<gene>
    <name evidence="5" type="ORF">AB8O55_18095</name>
</gene>
<dbReference type="EMBL" id="JBGEHV010000034">
    <property type="protein sequence ID" value="MEY8041318.1"/>
    <property type="molecule type" value="Genomic_DNA"/>
</dbReference>
<evidence type="ECO:0000256" key="1">
    <source>
        <dbReference type="ARBA" id="ARBA00004496"/>
    </source>
</evidence>
<comment type="subcellular location">
    <subcellularLocation>
        <location evidence="1">Cytoplasm</location>
    </subcellularLocation>
</comment>
<sequence length="271" mass="28386">MTTARTAQRGGTGLGPVELDLLATHAGVPLPFPLRVPSFGRIAGEREVLFGVAGRTLRARGLADDDGPTGAAAELVTALREHRGTVDLVLTGGSGSRAVVALVHRSWALICEQPLRGEPADEVSVRRVPAHALADPLLAAVPDLDAARSLPIALPEQVIEEAGRVLAEAGEDAAGARSLRDLVRRCGGDPAALDRLTGVLAQPTGRGQLGATRRTATGSTRSGAELSWLDGPLGRLRVDRARDGWVSINPLRRADLRRELDALAAIARAPR</sequence>
<dbReference type="InterPro" id="IPR025734">
    <property type="entry name" value="EspG"/>
</dbReference>
<proteinExistence type="inferred from homology"/>
<reference evidence="5 6" key="1">
    <citation type="submission" date="2024-08" db="EMBL/GenBank/DDBJ databases">
        <title>Genome mining of Saccharopolyspora cebuensis PGLac3 from Nigerian medicinal plant.</title>
        <authorList>
            <person name="Ezeobiora C.E."/>
            <person name="Igbokwe N.H."/>
            <person name="Amin D.H."/>
            <person name="Mendie U.E."/>
        </authorList>
    </citation>
    <scope>NUCLEOTIDE SEQUENCE [LARGE SCALE GENOMIC DNA]</scope>
    <source>
        <strain evidence="5 6">PGLac3</strain>
    </source>
</reference>
<accession>A0ABV4CLG6</accession>
<organism evidence="5 6">
    <name type="scientific">Saccharopolyspora cebuensis</name>
    <dbReference type="NCBI Taxonomy" id="418759"/>
    <lineage>
        <taxon>Bacteria</taxon>
        <taxon>Bacillati</taxon>
        <taxon>Actinomycetota</taxon>
        <taxon>Actinomycetes</taxon>
        <taxon>Pseudonocardiales</taxon>
        <taxon>Pseudonocardiaceae</taxon>
        <taxon>Saccharopolyspora</taxon>
    </lineage>
</organism>
<evidence type="ECO:0000313" key="6">
    <source>
        <dbReference type="Proteomes" id="UP001564626"/>
    </source>
</evidence>
<dbReference type="RefSeq" id="WP_345364107.1">
    <property type="nucleotide sequence ID" value="NZ_BAABII010000010.1"/>
</dbReference>
<dbReference type="Pfam" id="PF14011">
    <property type="entry name" value="ESX-1_EspG"/>
    <property type="match status" value="1"/>
</dbReference>
<dbReference type="Proteomes" id="UP001564626">
    <property type="component" value="Unassembled WGS sequence"/>
</dbReference>
<protein>
    <submittedName>
        <fullName evidence="5">ESX secretion-associated protein EspG</fullName>
    </submittedName>
</protein>
<name>A0ABV4CLG6_9PSEU</name>
<evidence type="ECO:0000256" key="2">
    <source>
        <dbReference type="ARBA" id="ARBA00006411"/>
    </source>
</evidence>